<evidence type="ECO:0000256" key="13">
    <source>
        <dbReference type="ARBA" id="ARBA00022967"/>
    </source>
</evidence>
<accession>A0A2T9Y7W6</accession>
<comment type="caution">
    <text evidence="28">The sequence shown here is derived from an EMBL/GenBank/DDBJ whole genome shotgun (WGS) entry which is preliminary data.</text>
</comment>
<dbReference type="Pfam" id="PF16212">
    <property type="entry name" value="PhoLip_ATPase_C"/>
    <property type="match status" value="1"/>
</dbReference>
<evidence type="ECO:0000256" key="7">
    <source>
        <dbReference type="ARBA" id="ARBA00022553"/>
    </source>
</evidence>
<dbReference type="Pfam" id="PF13246">
    <property type="entry name" value="Cation_ATPase"/>
    <property type="match status" value="1"/>
</dbReference>
<dbReference type="PANTHER" id="PTHR24092:SF150">
    <property type="entry name" value="PHOSPHOLIPID-TRANSPORTING ATPASE"/>
    <property type="match status" value="1"/>
</dbReference>
<evidence type="ECO:0000256" key="16">
    <source>
        <dbReference type="ARBA" id="ARBA00023136"/>
    </source>
</evidence>
<feature type="binding site" evidence="21">
    <location>
        <position position="519"/>
    </location>
    <ligand>
        <name>ATP</name>
        <dbReference type="ChEBI" id="CHEBI:30616"/>
    </ligand>
</feature>
<evidence type="ECO:0000256" key="10">
    <source>
        <dbReference type="ARBA" id="ARBA00022741"/>
    </source>
</evidence>
<feature type="binding site" evidence="21">
    <location>
        <position position="710"/>
    </location>
    <ligand>
        <name>ATP</name>
        <dbReference type="ChEBI" id="CHEBI:30616"/>
    </ligand>
</feature>
<sequence length="1256" mass="141714">MSSSKKLDPNDDPYQDQYELEYRDNSRDAIASGITIGHLIPEDSPSTHYLSPHHSDSHNFSSNNRLNSHTDGLLQDEDFNFDEAGTPSQKISNQQKKISRQSNNLGILKRASLRIQKKAESLMDPTHQFQDSAGSFRIIHINDPETNKPFKYMSNYVTTAKYNSFSFIPKFLFEQFSRYANLFFLFTSCIQQIPGVTPTSRYTTVIPLIVVLLATAVKEIFEDLKRHRSDSEVNNTKVTVISNGIFTECLCKNISVGDIVRLNNKAIIPADIVLLSSSEPEGLCYIETSNLDGETNLKVKQAKTETARLITPDLVSEIKGVVKSELPNDNLYNYEGTLLSEGGSLGYCTIPLDPSQILLRGAIIRNTDWIFGLVVNTGHETKLMRSASSAPIKQTSVEIITNKQVLFLFGILVALAISSAIGFFFMTGRSLDTLGYLYLSKINSPINFIKNILTFIILYNNFIPISLIVTIEIVKFWQSQLINNDLDMFDESSNTPALARSSNLVEELGQVGFIFSDKTGTLTCNIMEFKMCSVDGNIYSETVDAQNRARVVDGQVIGRYSFEDLQNKLKSPKSNHELYQFFEHMATCHTVIPEYSGEGNKTVEYQASSPDEGALVKGAANIGFVFKSRKPRSISADLLGVTKEFEVLNVNEFNSTRKRMSVLLRRSDGSIVLYCKGADTVILERLADSSTKAVETVINHMEDFANEGLRTLCLSMREIPEEEYKEWCTIYNNAAATLKNRQLELDNAAELIERDMTLIGATAIEDKLQDGVPNTIFTLAQAGIRIWVLTGDRQETAINIGYSSKLLQEGYSLIVCNTSTHWETKDFLKQKLAAVCDTDGLTSNIDLSSLALIIDGRSLDFALEKDIEDTFLQLATLCKSVICCRVSPLQKALVVKLVKRKRSEILLAIGDGANDVSMIQAAHVGIGISGQEGLQAARSSDFAISQFRYLRKLLLVHGLWSYHRLSKLILYSFYKNILLYLLQFYFAFYNSFSGQTLFESWTLTGFSVLFTLMPPISLGLFDQFLFARSLDKYPEMYKIGQHGEFFNISAFWGSATNAIIHSSLIFFVGLNTLLPFVTSSGRTMNQWAFGLTLYTAVIITVILKAALLTATWTKWTIIAIPGSLLIYFIYIPLYSVFAYRLGLSVEYEGILPFTLFNPLFWLVVFAVATISITRDFFWKYYKRMYSTRAYHIVQEIQKYNIPDYRPRMERFRKAVHKARALQRMRRNRGYAFSQTETDQTKLIRSYDTTQKKPTGL</sequence>
<feature type="binding site" evidence="21">
    <location>
        <position position="885"/>
    </location>
    <ligand>
        <name>ATP</name>
        <dbReference type="ChEBI" id="CHEBI:30616"/>
    </ligand>
</feature>
<keyword evidence="29" id="KW-1185">Reference proteome</keyword>
<dbReference type="NCBIfam" id="TIGR01652">
    <property type="entry name" value="ATPase-Plipid"/>
    <property type="match status" value="1"/>
</dbReference>
<feature type="transmembrane region" description="Helical" evidence="23">
    <location>
        <begin position="1045"/>
        <end position="1067"/>
    </location>
</feature>
<feature type="binding site" evidence="21">
    <location>
        <position position="612"/>
    </location>
    <ligand>
        <name>ATP</name>
        <dbReference type="ChEBI" id="CHEBI:30616"/>
    </ligand>
</feature>
<dbReference type="CDD" id="cd02073">
    <property type="entry name" value="P-type_ATPase_APLT_Dnf-like"/>
    <property type="match status" value="1"/>
</dbReference>
<feature type="transmembrane region" description="Helical" evidence="23">
    <location>
        <begin position="448"/>
        <end position="471"/>
    </location>
</feature>
<feature type="domain" description="P-type ATPase A" evidence="25">
    <location>
        <begin position="234"/>
        <end position="304"/>
    </location>
</feature>
<dbReference type="GO" id="GO:0000287">
    <property type="term" value="F:magnesium ion binding"/>
    <property type="evidence" value="ECO:0007669"/>
    <property type="project" value="UniProtKB-UniRule"/>
</dbReference>
<dbReference type="EMBL" id="MBFR01000386">
    <property type="protein sequence ID" value="PVU88423.1"/>
    <property type="molecule type" value="Genomic_DNA"/>
</dbReference>
<dbReference type="SUPFAM" id="SSF81665">
    <property type="entry name" value="Calcium ATPase, transmembrane domain M"/>
    <property type="match status" value="1"/>
</dbReference>
<keyword evidence="9 22" id="KW-0479">Metal-binding</keyword>
<evidence type="ECO:0000256" key="19">
    <source>
        <dbReference type="ARBA" id="ARBA00051303"/>
    </source>
</evidence>
<dbReference type="InterPro" id="IPR001757">
    <property type="entry name" value="P_typ_ATPase"/>
</dbReference>
<dbReference type="AlphaFoldDB" id="A0A2T9Y7W6"/>
<dbReference type="InterPro" id="IPR006539">
    <property type="entry name" value="P-type_ATPase_IV"/>
</dbReference>
<evidence type="ECO:0000256" key="17">
    <source>
        <dbReference type="ARBA" id="ARBA00034036"/>
    </source>
</evidence>
<dbReference type="GO" id="GO:0006892">
    <property type="term" value="P:post-Golgi vesicle-mediated transport"/>
    <property type="evidence" value="ECO:0007669"/>
    <property type="project" value="TreeGrafter"/>
</dbReference>
<dbReference type="SUPFAM" id="SSF81660">
    <property type="entry name" value="Metal cation-transporting ATPase, ATP-binding domain N"/>
    <property type="match status" value="1"/>
</dbReference>
<feature type="domain" description="P-type ATPase C-terminal" evidence="27">
    <location>
        <begin position="937"/>
        <end position="1186"/>
    </location>
</feature>
<evidence type="ECO:0000256" key="12">
    <source>
        <dbReference type="ARBA" id="ARBA00022842"/>
    </source>
</evidence>
<dbReference type="GO" id="GO:0005886">
    <property type="term" value="C:plasma membrane"/>
    <property type="evidence" value="ECO:0007669"/>
    <property type="project" value="UniProtKB-SubCell"/>
</dbReference>
<evidence type="ECO:0000256" key="8">
    <source>
        <dbReference type="ARBA" id="ARBA00022692"/>
    </source>
</evidence>
<evidence type="ECO:0000256" key="20">
    <source>
        <dbReference type="PIRSR" id="PIRSR606539-1"/>
    </source>
</evidence>
<feature type="binding site" evidence="22">
    <location>
        <position position="517"/>
    </location>
    <ligand>
        <name>Mg(2+)</name>
        <dbReference type="ChEBI" id="CHEBI:18420"/>
    </ligand>
</feature>
<dbReference type="FunFam" id="3.40.1110.10:FF:000087">
    <property type="entry name" value="Phospholipid-transporting ATPase"/>
    <property type="match status" value="1"/>
</dbReference>
<keyword evidence="7" id="KW-0597">Phosphoprotein</keyword>
<feature type="binding site" evidence="21">
    <location>
        <position position="792"/>
    </location>
    <ligand>
        <name>ATP</name>
        <dbReference type="ChEBI" id="CHEBI:30616"/>
    </ligand>
</feature>
<comment type="catalytic activity">
    <reaction evidence="18">
        <text>a 1,2-diacyl-sn-glycero-3-phosphoethanolamine(out) + ATP + H2O = a 1,2-diacyl-sn-glycero-3-phosphoethanolamine(in) + ADP + phosphate + H(+)</text>
        <dbReference type="Rhea" id="RHEA:66132"/>
        <dbReference type="ChEBI" id="CHEBI:15377"/>
        <dbReference type="ChEBI" id="CHEBI:15378"/>
        <dbReference type="ChEBI" id="CHEBI:30616"/>
        <dbReference type="ChEBI" id="CHEBI:43474"/>
        <dbReference type="ChEBI" id="CHEBI:64612"/>
        <dbReference type="ChEBI" id="CHEBI:456216"/>
    </reaction>
    <physiologicalReaction direction="left-to-right" evidence="18">
        <dbReference type="Rhea" id="RHEA:66133"/>
    </physiologicalReaction>
</comment>
<comment type="catalytic activity">
    <reaction evidence="19">
        <text>a 1,2-diacyl-sn-glycero-3-phospho-L-serine(out) + ATP + H2O = a 1,2-diacyl-sn-glycero-3-phospho-L-serine(in) + ADP + phosphate + H(+)</text>
        <dbReference type="Rhea" id="RHEA:38567"/>
        <dbReference type="ChEBI" id="CHEBI:15377"/>
        <dbReference type="ChEBI" id="CHEBI:15378"/>
        <dbReference type="ChEBI" id="CHEBI:30616"/>
        <dbReference type="ChEBI" id="CHEBI:43474"/>
        <dbReference type="ChEBI" id="CHEBI:57262"/>
        <dbReference type="ChEBI" id="CHEBI:456216"/>
    </reaction>
    <physiologicalReaction direction="left-to-right" evidence="19">
        <dbReference type="Rhea" id="RHEA:38568"/>
    </physiologicalReaction>
</comment>
<dbReference type="SFLD" id="SFLDS00003">
    <property type="entry name" value="Haloacid_Dehalogenase"/>
    <property type="match status" value="1"/>
</dbReference>
<dbReference type="Gene3D" id="3.40.50.1000">
    <property type="entry name" value="HAD superfamily/HAD-like"/>
    <property type="match status" value="1"/>
</dbReference>
<evidence type="ECO:0000256" key="23">
    <source>
        <dbReference type="RuleBase" id="RU362033"/>
    </source>
</evidence>
<dbReference type="GO" id="GO:0045332">
    <property type="term" value="P:phospholipid translocation"/>
    <property type="evidence" value="ECO:0007669"/>
    <property type="project" value="TreeGrafter"/>
</dbReference>
<comment type="subcellular location">
    <subcellularLocation>
        <location evidence="3">Cell membrane</location>
    </subcellularLocation>
    <subcellularLocation>
        <location evidence="4">Golgi apparatus</location>
    </subcellularLocation>
    <subcellularLocation>
        <location evidence="2 23">Membrane</location>
        <topology evidence="2 23">Multi-pass membrane protein</topology>
    </subcellularLocation>
</comment>
<dbReference type="InterPro" id="IPR008250">
    <property type="entry name" value="ATPase_P-typ_transduc_dom_A_sf"/>
</dbReference>
<proteinExistence type="inferred from homology"/>
<dbReference type="InterPro" id="IPR044492">
    <property type="entry name" value="P_typ_ATPase_HD_dom"/>
</dbReference>
<dbReference type="SFLD" id="SFLDG00002">
    <property type="entry name" value="C1.7:_P-type_atpase_like"/>
    <property type="match status" value="1"/>
</dbReference>
<dbReference type="Gene3D" id="2.70.150.10">
    <property type="entry name" value="Calcium-transporting ATPase, cytoplasmic transduction domain A"/>
    <property type="match status" value="1"/>
</dbReference>
<dbReference type="STRING" id="133385.A0A2T9Y7W6"/>
<evidence type="ECO:0000256" key="15">
    <source>
        <dbReference type="ARBA" id="ARBA00023034"/>
    </source>
</evidence>
<evidence type="ECO:0000256" key="21">
    <source>
        <dbReference type="PIRSR" id="PIRSR606539-2"/>
    </source>
</evidence>
<feature type="binding site" evidence="21">
    <location>
        <position position="518"/>
    </location>
    <ligand>
        <name>ATP</name>
        <dbReference type="ChEBI" id="CHEBI:30616"/>
    </ligand>
</feature>
<dbReference type="GO" id="GO:0090556">
    <property type="term" value="F:phosphatidylserine floppase activity"/>
    <property type="evidence" value="ECO:0007669"/>
    <property type="project" value="RHEA"/>
</dbReference>
<evidence type="ECO:0000256" key="1">
    <source>
        <dbReference type="ARBA" id="ARBA00001946"/>
    </source>
</evidence>
<evidence type="ECO:0000259" key="25">
    <source>
        <dbReference type="Pfam" id="PF00122"/>
    </source>
</evidence>
<dbReference type="InterPro" id="IPR018303">
    <property type="entry name" value="ATPase_P-typ_P_site"/>
</dbReference>
<feature type="compositionally biased region" description="Polar residues" evidence="24">
    <location>
        <begin position="86"/>
        <end position="99"/>
    </location>
</feature>
<feature type="binding site" evidence="21">
    <location>
        <position position="517"/>
    </location>
    <ligand>
        <name>ATP</name>
        <dbReference type="ChEBI" id="CHEBI:30616"/>
    </ligand>
</feature>
<feature type="binding site" evidence="21">
    <location>
        <position position="891"/>
    </location>
    <ligand>
        <name>ATP</name>
        <dbReference type="ChEBI" id="CHEBI:30616"/>
    </ligand>
</feature>
<keyword evidence="16 23" id="KW-0472">Membrane</keyword>
<evidence type="ECO:0000259" key="27">
    <source>
        <dbReference type="Pfam" id="PF16212"/>
    </source>
</evidence>
<dbReference type="OrthoDB" id="377733at2759"/>
<name>A0A2T9Y7W6_9FUNG</name>
<comment type="catalytic activity">
    <reaction evidence="17 23">
        <text>ATP + H2O + phospholipidSide 1 = ADP + phosphate + phospholipidSide 2.</text>
        <dbReference type="EC" id="7.6.2.1"/>
    </reaction>
</comment>
<evidence type="ECO:0000313" key="29">
    <source>
        <dbReference type="Proteomes" id="UP000245383"/>
    </source>
</evidence>
<dbReference type="Gene3D" id="3.40.1110.10">
    <property type="entry name" value="Calcium-transporting ATPase, cytoplasmic domain N"/>
    <property type="match status" value="1"/>
</dbReference>
<evidence type="ECO:0000256" key="14">
    <source>
        <dbReference type="ARBA" id="ARBA00022989"/>
    </source>
</evidence>
<evidence type="ECO:0000256" key="3">
    <source>
        <dbReference type="ARBA" id="ARBA00004236"/>
    </source>
</evidence>
<evidence type="ECO:0000259" key="26">
    <source>
        <dbReference type="Pfam" id="PF16209"/>
    </source>
</evidence>
<gene>
    <name evidence="28" type="ORF">BB561_005872</name>
</gene>
<dbReference type="InterPro" id="IPR036412">
    <property type="entry name" value="HAD-like_sf"/>
</dbReference>
<feature type="region of interest" description="Disordered" evidence="24">
    <location>
        <begin position="45"/>
        <end position="99"/>
    </location>
</feature>
<feature type="domain" description="P-type ATPase N-terminal" evidence="26">
    <location>
        <begin position="139"/>
        <end position="205"/>
    </location>
</feature>
<evidence type="ECO:0000256" key="2">
    <source>
        <dbReference type="ARBA" id="ARBA00004141"/>
    </source>
</evidence>
<feature type="binding site" evidence="21">
    <location>
        <position position="914"/>
    </location>
    <ligand>
        <name>ATP</name>
        <dbReference type="ChEBI" id="CHEBI:30616"/>
    </ligand>
</feature>
<organism evidence="28 29">
    <name type="scientific">Smittium simulii</name>
    <dbReference type="NCBI Taxonomy" id="133385"/>
    <lineage>
        <taxon>Eukaryota</taxon>
        <taxon>Fungi</taxon>
        <taxon>Fungi incertae sedis</taxon>
        <taxon>Zoopagomycota</taxon>
        <taxon>Kickxellomycotina</taxon>
        <taxon>Harpellomycetes</taxon>
        <taxon>Harpellales</taxon>
        <taxon>Legeriomycetaceae</taxon>
        <taxon>Smittium</taxon>
    </lineage>
</organism>
<feature type="transmembrane region" description="Helical" evidence="23">
    <location>
        <begin position="1115"/>
        <end position="1139"/>
    </location>
</feature>
<keyword evidence="11 21" id="KW-0067">ATP-binding</keyword>
<evidence type="ECO:0000256" key="9">
    <source>
        <dbReference type="ARBA" id="ARBA00022723"/>
    </source>
</evidence>
<protein>
    <recommendedName>
        <fullName evidence="23">Phospholipid-transporting ATPase</fullName>
        <ecNumber evidence="23">7.6.2.1</ecNumber>
    </recommendedName>
</protein>
<evidence type="ECO:0000313" key="28">
    <source>
        <dbReference type="EMBL" id="PVU88423.1"/>
    </source>
</evidence>
<feature type="transmembrane region" description="Helical" evidence="23">
    <location>
        <begin position="1159"/>
        <end position="1178"/>
    </location>
</feature>
<keyword evidence="6" id="KW-1003">Cell membrane</keyword>
<keyword evidence="14 23" id="KW-1133">Transmembrane helix</keyword>
<dbReference type="PANTHER" id="PTHR24092">
    <property type="entry name" value="PROBABLE PHOSPHOLIPID-TRANSPORTING ATPASE"/>
    <property type="match status" value="1"/>
</dbReference>
<evidence type="ECO:0000256" key="5">
    <source>
        <dbReference type="ARBA" id="ARBA00008109"/>
    </source>
</evidence>
<dbReference type="PROSITE" id="PS00154">
    <property type="entry name" value="ATPASE_E1_E2"/>
    <property type="match status" value="1"/>
</dbReference>
<comment type="cofactor">
    <cofactor evidence="1 22">
        <name>Mg(2+)</name>
        <dbReference type="ChEBI" id="CHEBI:18420"/>
    </cofactor>
</comment>
<dbReference type="InterPro" id="IPR032631">
    <property type="entry name" value="P-type_ATPase_N"/>
</dbReference>
<feature type="binding site" evidence="21">
    <location>
        <position position="790"/>
    </location>
    <ligand>
        <name>ATP</name>
        <dbReference type="ChEBI" id="CHEBI:30616"/>
    </ligand>
</feature>
<feature type="binding site" evidence="22">
    <location>
        <position position="915"/>
    </location>
    <ligand>
        <name>Mg(2+)</name>
        <dbReference type="ChEBI" id="CHEBI:18420"/>
    </ligand>
</feature>
<dbReference type="InterPro" id="IPR023214">
    <property type="entry name" value="HAD_sf"/>
</dbReference>
<feature type="binding site" evidence="22">
    <location>
        <position position="911"/>
    </location>
    <ligand>
        <name>Mg(2+)</name>
        <dbReference type="ChEBI" id="CHEBI:18420"/>
    </ligand>
</feature>
<dbReference type="InterPro" id="IPR023299">
    <property type="entry name" value="ATPase_P-typ_cyto_dom_N"/>
</dbReference>
<dbReference type="InterPro" id="IPR023298">
    <property type="entry name" value="ATPase_P-typ_TM_dom_sf"/>
</dbReference>
<dbReference type="InterPro" id="IPR032630">
    <property type="entry name" value="P_typ_ATPase_c"/>
</dbReference>
<feature type="binding site" evidence="21">
    <location>
        <position position="791"/>
    </location>
    <ligand>
        <name>ATP</name>
        <dbReference type="ChEBI" id="CHEBI:30616"/>
    </ligand>
</feature>
<evidence type="ECO:0000256" key="22">
    <source>
        <dbReference type="PIRSR" id="PIRSR606539-3"/>
    </source>
</evidence>
<feature type="binding site" evidence="21">
    <location>
        <position position="653"/>
    </location>
    <ligand>
        <name>ATP</name>
        <dbReference type="ChEBI" id="CHEBI:30616"/>
    </ligand>
</feature>
<keyword evidence="10 21" id="KW-0547">Nucleotide-binding</keyword>
<feature type="binding site" evidence="21">
    <location>
        <position position="676"/>
    </location>
    <ligand>
        <name>ATP</name>
        <dbReference type="ChEBI" id="CHEBI:30616"/>
    </ligand>
</feature>
<feature type="transmembrane region" description="Helical" evidence="23">
    <location>
        <begin position="405"/>
        <end position="428"/>
    </location>
</feature>
<dbReference type="InterPro" id="IPR059000">
    <property type="entry name" value="ATPase_P-type_domA"/>
</dbReference>
<dbReference type="SUPFAM" id="SSF56784">
    <property type="entry name" value="HAD-like"/>
    <property type="match status" value="1"/>
</dbReference>
<reference evidence="28 29" key="1">
    <citation type="journal article" date="2018" name="MBio">
        <title>Comparative Genomics Reveals the Core Gene Toolbox for the Fungus-Insect Symbiosis.</title>
        <authorList>
            <person name="Wang Y."/>
            <person name="Stata M."/>
            <person name="Wang W."/>
            <person name="Stajich J.E."/>
            <person name="White M.M."/>
            <person name="Moncalvo J.M."/>
        </authorList>
    </citation>
    <scope>NUCLEOTIDE SEQUENCE [LARGE SCALE GENOMIC DNA]</scope>
    <source>
        <strain evidence="28 29">SWE-8-4</strain>
    </source>
</reference>
<evidence type="ECO:0000256" key="4">
    <source>
        <dbReference type="ARBA" id="ARBA00004555"/>
    </source>
</evidence>
<dbReference type="EC" id="7.6.2.1" evidence="23"/>
<dbReference type="SUPFAM" id="SSF81653">
    <property type="entry name" value="Calcium ATPase, transduction domain A"/>
    <property type="match status" value="1"/>
</dbReference>
<keyword evidence="13 23" id="KW-1278">Translocase</keyword>
<dbReference type="Pfam" id="PF00122">
    <property type="entry name" value="E1-E2_ATPase"/>
    <property type="match status" value="1"/>
</dbReference>
<dbReference type="NCBIfam" id="TIGR01494">
    <property type="entry name" value="ATPase_P-type"/>
    <property type="match status" value="3"/>
</dbReference>
<feature type="transmembrane region" description="Helical" evidence="23">
    <location>
        <begin position="1087"/>
        <end position="1108"/>
    </location>
</feature>
<keyword evidence="12 22" id="KW-0460">Magnesium</keyword>
<feature type="binding site" evidence="22">
    <location>
        <position position="519"/>
    </location>
    <ligand>
        <name>Mg(2+)</name>
        <dbReference type="ChEBI" id="CHEBI:18420"/>
    </ligand>
</feature>
<feature type="active site" description="4-aspartylphosphate intermediate" evidence="20">
    <location>
        <position position="517"/>
    </location>
</feature>
<feature type="binding site" evidence="21">
    <location>
        <position position="915"/>
    </location>
    <ligand>
        <name>ATP</name>
        <dbReference type="ChEBI" id="CHEBI:30616"/>
    </ligand>
</feature>
<evidence type="ECO:0000256" key="6">
    <source>
        <dbReference type="ARBA" id="ARBA00022475"/>
    </source>
</evidence>
<dbReference type="GO" id="GO:0005802">
    <property type="term" value="C:trans-Golgi network"/>
    <property type="evidence" value="ECO:0007669"/>
    <property type="project" value="TreeGrafter"/>
</dbReference>
<evidence type="ECO:0000256" key="18">
    <source>
        <dbReference type="ARBA" id="ARBA00049128"/>
    </source>
</evidence>
<dbReference type="SFLD" id="SFLDF00027">
    <property type="entry name" value="p-type_atpase"/>
    <property type="match status" value="1"/>
</dbReference>
<dbReference type="PRINTS" id="PR00119">
    <property type="entry name" value="CATATPASE"/>
</dbReference>
<dbReference type="GO" id="GO:0005524">
    <property type="term" value="F:ATP binding"/>
    <property type="evidence" value="ECO:0007669"/>
    <property type="project" value="UniProtKB-UniRule"/>
</dbReference>
<evidence type="ECO:0000256" key="11">
    <source>
        <dbReference type="ARBA" id="ARBA00022840"/>
    </source>
</evidence>
<feature type="transmembrane region" description="Helical" evidence="23">
    <location>
        <begin position="968"/>
        <end position="989"/>
    </location>
</feature>
<keyword evidence="15" id="KW-0333">Golgi apparatus</keyword>
<dbReference type="GO" id="GO:0016887">
    <property type="term" value="F:ATP hydrolysis activity"/>
    <property type="evidence" value="ECO:0007669"/>
    <property type="project" value="InterPro"/>
</dbReference>
<dbReference type="GO" id="GO:0032456">
    <property type="term" value="P:endocytic recycling"/>
    <property type="evidence" value="ECO:0007669"/>
    <property type="project" value="TreeGrafter"/>
</dbReference>
<evidence type="ECO:0000256" key="24">
    <source>
        <dbReference type="SAM" id="MobiDB-lite"/>
    </source>
</evidence>
<comment type="similarity">
    <text evidence="5 23">Belongs to the cation transport ATPase (P-type) (TC 3.A.3) family. Type IV subfamily.</text>
</comment>
<dbReference type="Pfam" id="PF16209">
    <property type="entry name" value="PhoLip_ATPase_N"/>
    <property type="match status" value="1"/>
</dbReference>
<feature type="transmembrane region" description="Helical" evidence="23">
    <location>
        <begin position="1001"/>
        <end position="1025"/>
    </location>
</feature>
<dbReference type="Proteomes" id="UP000245383">
    <property type="component" value="Unassembled WGS sequence"/>
</dbReference>
<dbReference type="FunFam" id="3.40.50.1000:FF:000010">
    <property type="entry name" value="Phospholipid-transporting ATPase"/>
    <property type="match status" value="1"/>
</dbReference>
<keyword evidence="8 23" id="KW-0812">Transmembrane</keyword>
<dbReference type="FunFam" id="2.70.150.10:FF:000021">
    <property type="entry name" value="Phospholipid-transporting ATPase"/>
    <property type="match status" value="1"/>
</dbReference>